<dbReference type="SUPFAM" id="SSF117892">
    <property type="entry name" value="Band 7/SPFH domain"/>
    <property type="match status" value="1"/>
</dbReference>
<dbReference type="KEGG" id="mpro:BJP34_11250"/>
<name>A0A1D8TQS4_9CYAN</name>
<dbReference type="Pfam" id="PF01145">
    <property type="entry name" value="Band_7"/>
    <property type="match status" value="1"/>
</dbReference>
<dbReference type="RefSeq" id="WP_070392428.1">
    <property type="nucleotide sequence ID" value="NZ_CP017599.1"/>
</dbReference>
<dbReference type="InterPro" id="IPR036013">
    <property type="entry name" value="Band_7/SPFH_dom_sf"/>
</dbReference>
<dbReference type="STRING" id="1458985.BJP34_11250"/>
<dbReference type="Gene3D" id="3.30.479.30">
    <property type="entry name" value="Band 7 domain"/>
    <property type="match status" value="1"/>
</dbReference>
<evidence type="ECO:0000256" key="2">
    <source>
        <dbReference type="SAM" id="Phobius"/>
    </source>
</evidence>
<keyword evidence="2" id="KW-1133">Transmembrane helix</keyword>
<protein>
    <recommendedName>
        <fullName evidence="3">Band 7 domain-containing protein</fullName>
    </recommendedName>
</protein>
<keyword evidence="2" id="KW-0472">Membrane</keyword>
<evidence type="ECO:0000259" key="3">
    <source>
        <dbReference type="Pfam" id="PF01145"/>
    </source>
</evidence>
<dbReference type="InterPro" id="IPR001107">
    <property type="entry name" value="Band_7"/>
</dbReference>
<feature type="transmembrane region" description="Helical" evidence="2">
    <location>
        <begin position="730"/>
        <end position="754"/>
    </location>
</feature>
<dbReference type="OrthoDB" id="501008at2"/>
<feature type="coiled-coil region" evidence="1">
    <location>
        <begin position="882"/>
        <end position="916"/>
    </location>
</feature>
<reference evidence="5" key="1">
    <citation type="submission" date="2016-10" db="EMBL/GenBank/DDBJ databases">
        <title>Comparative genomics uncovers the prolific and rare metabolic potential of the cyanobacterial genus Moorea.</title>
        <authorList>
            <person name="Leao T."/>
            <person name="Castelao G."/>
            <person name="Korobeynikov A."/>
            <person name="Monroe E.A."/>
            <person name="Podell S."/>
            <person name="Glukhov E."/>
            <person name="Allen E."/>
            <person name="Gerwick W.H."/>
            <person name="Gerwick L."/>
        </authorList>
    </citation>
    <scope>NUCLEOTIDE SEQUENCE [LARGE SCALE GENOMIC DNA]</scope>
    <source>
        <strain evidence="5">PAL-8-15-08-1</strain>
    </source>
</reference>
<gene>
    <name evidence="4" type="ORF">BJP34_11250</name>
</gene>
<feature type="domain" description="Band 7" evidence="3">
    <location>
        <begin position="449"/>
        <end position="676"/>
    </location>
</feature>
<dbReference type="InterPro" id="IPR025519">
    <property type="entry name" value="DUF4407"/>
</dbReference>
<feature type="transmembrane region" description="Helical" evidence="2">
    <location>
        <begin position="775"/>
        <end position="796"/>
    </location>
</feature>
<feature type="coiled-coil region" evidence="1">
    <location>
        <begin position="821"/>
        <end position="855"/>
    </location>
</feature>
<accession>A0A1D8TQS4</accession>
<sequence length="1027" mass="114857">MAIDRAPGVYVISEDEVGIVYKKFGSPLPSNRQIALNGEMGWQVDTLGPGRHFHSPLSYKVVKQKAIQINKDEIGLVTANDGASLPTGKMFGKVVEECDDFQDGRAFIKNGGQRGRQLGILRNGIYRINTQLFSVEISKITSIYDYEIGLVEAKDGKPLPIGKTFGDAVECNNFEDGQAFINNGGYRGQQLKILTTGKYAINTELFKIKRVELIKIRVNEVGLVEARDGQPLPLGQNFGKVVECGTFQDAEAFINNGGQQGNQLAIIPPGIHYINTELFKVHNVPLINIRSGEIGLVIAQDGAELPPGQILAKAVDCDNFQNAEAFLNNGGQQGKQRAILTEGYYRINTELFTVVTTDNAQQYGLKPEQLKVYRVESGKIGIVTTFDGKPLPRGDIAGPVIEGHNKFQQPQEFIDKAGYRGLQEEFIEEGFWSLNPWFVEVEQVPLTNIKTGTVGVLISNVGKNSQANQEKTTYGSRFPIVPIGYKGIQNIPIEAGTHPINTRVKSIVIVPAHEITLEWTNRDKPATNYDSNLKTLELRSKDGFVLKLEVTQVINIAPKNSPKMISRVGSPNANSFQPVEEQGGVLSPLSNGAVKYSSIKNLVNRVLASMVDNYFRNSAQDYNALDFLQQREQIQERATEHIKSALNAYGVEAVGTFINQIGLPAELQHLIQTPTINDNLNSLEKFLLWCAGADHHILAQKECLTERYKYTAIGTTVLLTSTTAIFSGGYALFTVFGSVAASCVGGTFWSFIVFNLDRFLILSSKRKETELNLNLPFIAATSLRLLIALLLSFVVAKPLELRLFEKEINQKIEQDKNETAKEKLNEPIKELEQEIQALNTEKDKYKNEWRDAENAANAEAEGTQGTGQFGKGIVYKDKRNYADEIKEKFIELDNKVKDKEEKIENLRQERNLILQSPESNLEQLNQEKIDKESNGFLARLVALEELSKDDPNIRNINWLITALFVTIEISPILVKLLSGKGPYDYLLEQKESQEVYNEYFRIQKEQRLQLSEGNSKQYMKKIKEFEE</sequence>
<evidence type="ECO:0000256" key="1">
    <source>
        <dbReference type="SAM" id="Coils"/>
    </source>
</evidence>
<evidence type="ECO:0000313" key="5">
    <source>
        <dbReference type="Proteomes" id="UP000177870"/>
    </source>
</evidence>
<keyword evidence="2" id="KW-0812">Transmembrane</keyword>
<keyword evidence="1" id="KW-0175">Coiled coil</keyword>
<dbReference type="Proteomes" id="UP000177870">
    <property type="component" value="Chromosome"/>
</dbReference>
<organism evidence="4 5">
    <name type="scientific">Moorena producens PAL-8-15-08-1</name>
    <dbReference type="NCBI Taxonomy" id="1458985"/>
    <lineage>
        <taxon>Bacteria</taxon>
        <taxon>Bacillati</taxon>
        <taxon>Cyanobacteriota</taxon>
        <taxon>Cyanophyceae</taxon>
        <taxon>Coleofasciculales</taxon>
        <taxon>Coleofasciculaceae</taxon>
        <taxon>Moorena</taxon>
    </lineage>
</organism>
<dbReference type="AlphaFoldDB" id="A0A1D8TQS4"/>
<dbReference type="EMBL" id="CP017599">
    <property type="protein sequence ID" value="AOW99954.1"/>
    <property type="molecule type" value="Genomic_DNA"/>
</dbReference>
<dbReference type="Pfam" id="PF14362">
    <property type="entry name" value="DUF4407"/>
    <property type="match status" value="1"/>
</dbReference>
<evidence type="ECO:0000313" key="4">
    <source>
        <dbReference type="EMBL" id="AOW99954.1"/>
    </source>
</evidence>
<proteinExistence type="predicted"/>